<dbReference type="InParanoid" id="A0A409VZD9"/>
<evidence type="ECO:0000256" key="1">
    <source>
        <dbReference type="SAM" id="SignalP"/>
    </source>
</evidence>
<dbReference type="AlphaFoldDB" id="A0A409VZD9"/>
<organism evidence="2 3">
    <name type="scientific">Gymnopilus dilepis</name>
    <dbReference type="NCBI Taxonomy" id="231916"/>
    <lineage>
        <taxon>Eukaryota</taxon>
        <taxon>Fungi</taxon>
        <taxon>Dikarya</taxon>
        <taxon>Basidiomycota</taxon>
        <taxon>Agaricomycotina</taxon>
        <taxon>Agaricomycetes</taxon>
        <taxon>Agaricomycetidae</taxon>
        <taxon>Agaricales</taxon>
        <taxon>Agaricineae</taxon>
        <taxon>Hymenogastraceae</taxon>
        <taxon>Gymnopilus</taxon>
    </lineage>
</organism>
<accession>A0A409VZD9</accession>
<keyword evidence="3" id="KW-1185">Reference proteome</keyword>
<sequence>MKWSTSILCLSAVAVGAFASPQGVPVLSEYTRLWNVCEAGEPNSYVGVQYADGFVTTFNYGECYPYELPVHGVAAMAVFCKSVTCESNPNPDCTGGAVPPVPVPVPAALTLINVADFVQLLGQGATCQPNGLPL</sequence>
<dbReference type="EMBL" id="NHYE01005494">
    <property type="protein sequence ID" value="PPQ71632.1"/>
    <property type="molecule type" value="Genomic_DNA"/>
</dbReference>
<protein>
    <submittedName>
        <fullName evidence="2">Uncharacterized protein</fullName>
    </submittedName>
</protein>
<gene>
    <name evidence="2" type="ORF">CVT26_010593</name>
</gene>
<proteinExistence type="predicted"/>
<reference evidence="2 3" key="1">
    <citation type="journal article" date="2018" name="Evol. Lett.">
        <title>Horizontal gene cluster transfer increased hallucinogenic mushroom diversity.</title>
        <authorList>
            <person name="Reynolds H.T."/>
            <person name="Vijayakumar V."/>
            <person name="Gluck-Thaler E."/>
            <person name="Korotkin H.B."/>
            <person name="Matheny P.B."/>
            <person name="Slot J.C."/>
        </authorList>
    </citation>
    <scope>NUCLEOTIDE SEQUENCE [LARGE SCALE GENOMIC DNA]</scope>
    <source>
        <strain evidence="2 3">SRW20</strain>
    </source>
</reference>
<name>A0A409VZD9_9AGAR</name>
<dbReference type="Proteomes" id="UP000284706">
    <property type="component" value="Unassembled WGS sequence"/>
</dbReference>
<keyword evidence="1" id="KW-0732">Signal</keyword>
<dbReference type="OrthoDB" id="3536723at2759"/>
<evidence type="ECO:0000313" key="3">
    <source>
        <dbReference type="Proteomes" id="UP000284706"/>
    </source>
</evidence>
<evidence type="ECO:0000313" key="2">
    <source>
        <dbReference type="EMBL" id="PPQ71632.1"/>
    </source>
</evidence>
<feature type="signal peptide" evidence="1">
    <location>
        <begin position="1"/>
        <end position="19"/>
    </location>
</feature>
<feature type="chain" id="PRO_5019050054" evidence="1">
    <location>
        <begin position="20"/>
        <end position="134"/>
    </location>
</feature>
<comment type="caution">
    <text evidence="2">The sequence shown here is derived from an EMBL/GenBank/DDBJ whole genome shotgun (WGS) entry which is preliminary data.</text>
</comment>